<evidence type="ECO:0000313" key="2">
    <source>
        <dbReference type="Proteomes" id="UP001357223"/>
    </source>
</evidence>
<evidence type="ECO:0000313" key="1">
    <source>
        <dbReference type="EMBL" id="WVX83592.1"/>
    </source>
</evidence>
<gene>
    <name evidence="1" type="ORF">R4Z09_11670</name>
</gene>
<keyword evidence="2" id="KW-1185">Reference proteome</keyword>
<sequence>MNLEKLTNEELLKTYERLTKSLENHLTDKDADYKEKVKKELLKRVSY</sequence>
<dbReference type="EMBL" id="CP137640">
    <property type="protein sequence ID" value="WVX83592.1"/>
    <property type="molecule type" value="Genomic_DNA"/>
</dbReference>
<organism evidence="1 2">
    <name type="scientific">Niallia oryzisoli</name>
    <dbReference type="NCBI Taxonomy" id="1737571"/>
    <lineage>
        <taxon>Bacteria</taxon>
        <taxon>Bacillati</taxon>
        <taxon>Bacillota</taxon>
        <taxon>Bacilli</taxon>
        <taxon>Bacillales</taxon>
        <taxon>Bacillaceae</taxon>
        <taxon>Niallia</taxon>
    </lineage>
</organism>
<accession>A0ABZ2CJM0</accession>
<protein>
    <submittedName>
        <fullName evidence="1">Uncharacterized protein</fullName>
    </submittedName>
</protein>
<reference evidence="1 2" key="1">
    <citation type="submission" date="2023-10" db="EMBL/GenBank/DDBJ databases">
        <title>Niallia locisalis sp.nov. isolated from a salt pond sample.</title>
        <authorList>
            <person name="Li X.-J."/>
            <person name="Dong L."/>
        </authorList>
    </citation>
    <scope>NUCLEOTIDE SEQUENCE [LARGE SCALE GENOMIC DNA]</scope>
    <source>
        <strain evidence="1 2">DSM 29761</strain>
    </source>
</reference>
<dbReference type="Proteomes" id="UP001357223">
    <property type="component" value="Chromosome"/>
</dbReference>
<name>A0ABZ2CJM0_9BACI</name>
<dbReference type="RefSeq" id="WP_338452475.1">
    <property type="nucleotide sequence ID" value="NZ_CP137640.1"/>
</dbReference>
<proteinExistence type="predicted"/>